<dbReference type="InterPro" id="IPR051455">
    <property type="entry name" value="Bact_solute-bind_prot3"/>
</dbReference>
<gene>
    <name evidence="6" type="ORF">P255_01114</name>
</gene>
<evidence type="ECO:0000259" key="5">
    <source>
        <dbReference type="SMART" id="SM00062"/>
    </source>
</evidence>
<name>V2UC10_9GAMM</name>
<proteinExistence type="inferred from homology"/>
<dbReference type="SMART" id="SM00062">
    <property type="entry name" value="PBPb"/>
    <property type="match status" value="1"/>
</dbReference>
<dbReference type="RefSeq" id="WP_004901303.1">
    <property type="nucleotide sequence ID" value="NZ_BBTI01000012.1"/>
</dbReference>
<sequence>MNSGLRKICASSMVCALSMSATSAFAVDTLAKIQRTGTLVIGHRVSSQPISYVVNGHPVGYAIDICNDVASEIKKELHMPNLHVVYKAVSPTERIPMLRSGQIDMECGTSTHSVIRDREVKFSTNYYMAEIRMAVKSTSHVREFDDLDNKTVVTTAGVIADKYLNRTVHGHDLTIHKIYGRDHGESFALLASGKADAFVGADSTLAGLIATSGHPRDYKIVGTALSVDPYAIMLPNNDVKMKAIADKVIVGLWRSGKMDQLYKKWFLSPIPPRNIALNMELNKANKVLRMRPTDAGN</sequence>
<dbReference type="SUPFAM" id="SSF53850">
    <property type="entry name" value="Periplasmic binding protein-like II"/>
    <property type="match status" value="1"/>
</dbReference>
<dbReference type="HOGENOM" id="CLU_019602_0_0_6"/>
<dbReference type="AlphaFoldDB" id="V2UC10"/>
<dbReference type="GO" id="GO:0030288">
    <property type="term" value="C:outer membrane-bounded periplasmic space"/>
    <property type="evidence" value="ECO:0007669"/>
    <property type="project" value="TreeGrafter"/>
</dbReference>
<dbReference type="Gene3D" id="3.40.190.10">
    <property type="entry name" value="Periplasmic binding protein-like II"/>
    <property type="match status" value="2"/>
</dbReference>
<reference evidence="6 7" key="1">
    <citation type="submission" date="2013-10" db="EMBL/GenBank/DDBJ databases">
        <title>The Genome Sequence of Acinetobacter brisouii CIP 110357.</title>
        <authorList>
            <consortium name="The Broad Institute Genomics Platform"/>
            <consortium name="The Broad Institute Genome Sequencing Center for Infectious Disease"/>
            <person name="Cerqueira G."/>
            <person name="Feldgarden M."/>
            <person name="Courvalin P."/>
            <person name="Grillot-Courvalin C."/>
            <person name="Clermont D."/>
            <person name="Rocha E."/>
            <person name="Yoon E.-J."/>
            <person name="Nemec A."/>
            <person name="Young S.K."/>
            <person name="Zeng Q."/>
            <person name="Gargeya S."/>
            <person name="Fitzgerald M."/>
            <person name="Abouelleil A."/>
            <person name="Alvarado L."/>
            <person name="Berlin A.M."/>
            <person name="Chapman S.B."/>
            <person name="Gainer-Dewar J."/>
            <person name="Goldberg J."/>
            <person name="Gnerre S."/>
            <person name="Griggs A."/>
            <person name="Gujja S."/>
            <person name="Hansen M."/>
            <person name="Howarth C."/>
            <person name="Imamovic A."/>
            <person name="Ireland A."/>
            <person name="Larimer J."/>
            <person name="McCowan C."/>
            <person name="Murphy C."/>
            <person name="Pearson M."/>
            <person name="Poon T.W."/>
            <person name="Priest M."/>
            <person name="Roberts A."/>
            <person name="Saif S."/>
            <person name="Shea T."/>
            <person name="Sykes S."/>
            <person name="Wortman J."/>
            <person name="Nusbaum C."/>
            <person name="Birren B."/>
        </authorList>
    </citation>
    <scope>NUCLEOTIDE SEQUENCE [LARGE SCALE GENOMIC DNA]</scope>
    <source>
        <strain evidence="6 7">CIP 110357</strain>
    </source>
</reference>
<dbReference type="EMBL" id="AYEU01000004">
    <property type="protein sequence ID" value="ESK52018.1"/>
    <property type="molecule type" value="Genomic_DNA"/>
</dbReference>
<feature type="signal peptide" evidence="4">
    <location>
        <begin position="1"/>
        <end position="26"/>
    </location>
</feature>
<protein>
    <recommendedName>
        <fullName evidence="5">Solute-binding protein family 3/N-terminal domain-containing protein</fullName>
    </recommendedName>
</protein>
<dbReference type="PATRIC" id="fig|1341683.3.peg.1102"/>
<keyword evidence="2" id="KW-0813">Transport</keyword>
<dbReference type="CDD" id="cd13688">
    <property type="entry name" value="PBP2_GltI_DEBP"/>
    <property type="match status" value="1"/>
</dbReference>
<comment type="similarity">
    <text evidence="1">Belongs to the bacterial solute-binding protein 3 family.</text>
</comment>
<evidence type="ECO:0000256" key="4">
    <source>
        <dbReference type="SAM" id="SignalP"/>
    </source>
</evidence>
<organism evidence="6 7">
    <name type="scientific">Acinetobacter brisouii CIP 110357</name>
    <dbReference type="NCBI Taxonomy" id="1341683"/>
    <lineage>
        <taxon>Bacteria</taxon>
        <taxon>Pseudomonadati</taxon>
        <taxon>Pseudomonadota</taxon>
        <taxon>Gammaproteobacteria</taxon>
        <taxon>Moraxellales</taxon>
        <taxon>Moraxellaceae</taxon>
        <taxon>Acinetobacter</taxon>
    </lineage>
</organism>
<evidence type="ECO:0000313" key="7">
    <source>
        <dbReference type="Proteomes" id="UP000018418"/>
    </source>
</evidence>
<dbReference type="PANTHER" id="PTHR30085">
    <property type="entry name" value="AMINO ACID ABC TRANSPORTER PERMEASE"/>
    <property type="match status" value="1"/>
</dbReference>
<keyword evidence="7" id="KW-1185">Reference proteome</keyword>
<dbReference type="OrthoDB" id="7241844at2"/>
<dbReference type="Proteomes" id="UP000018418">
    <property type="component" value="Unassembled WGS sequence"/>
</dbReference>
<dbReference type="PANTHER" id="PTHR30085:SF2">
    <property type="entry name" value="GLUTAMATE_ASPARTATE IMPORT SOLUTE-BINDING PROTEIN"/>
    <property type="match status" value="1"/>
</dbReference>
<dbReference type="GO" id="GO:0005576">
    <property type="term" value="C:extracellular region"/>
    <property type="evidence" value="ECO:0007669"/>
    <property type="project" value="TreeGrafter"/>
</dbReference>
<dbReference type="InterPro" id="IPR001638">
    <property type="entry name" value="Solute-binding_3/MltF_N"/>
</dbReference>
<accession>V2UC10</accession>
<evidence type="ECO:0000256" key="3">
    <source>
        <dbReference type="ARBA" id="ARBA00022729"/>
    </source>
</evidence>
<dbReference type="Pfam" id="PF00497">
    <property type="entry name" value="SBP_bac_3"/>
    <property type="match status" value="1"/>
</dbReference>
<keyword evidence="3 4" id="KW-0732">Signal</keyword>
<feature type="chain" id="PRO_5004709438" description="Solute-binding protein family 3/N-terminal domain-containing protein" evidence="4">
    <location>
        <begin position="27"/>
        <end position="297"/>
    </location>
</feature>
<dbReference type="STRING" id="396323.VH98_06755"/>
<evidence type="ECO:0000256" key="2">
    <source>
        <dbReference type="ARBA" id="ARBA00022448"/>
    </source>
</evidence>
<dbReference type="GO" id="GO:0006865">
    <property type="term" value="P:amino acid transport"/>
    <property type="evidence" value="ECO:0007669"/>
    <property type="project" value="TreeGrafter"/>
</dbReference>
<evidence type="ECO:0000256" key="1">
    <source>
        <dbReference type="ARBA" id="ARBA00010333"/>
    </source>
</evidence>
<evidence type="ECO:0000313" key="6">
    <source>
        <dbReference type="EMBL" id="ESK52018.1"/>
    </source>
</evidence>
<comment type="caution">
    <text evidence="6">The sequence shown here is derived from an EMBL/GenBank/DDBJ whole genome shotgun (WGS) entry which is preliminary data.</text>
</comment>
<feature type="domain" description="Solute-binding protein family 3/N-terminal" evidence="5">
    <location>
        <begin position="38"/>
        <end position="269"/>
    </location>
</feature>